<feature type="region of interest" description="Disordered" evidence="1">
    <location>
        <begin position="54"/>
        <end position="75"/>
    </location>
</feature>
<accession>A0A9P4NYU2</accession>
<sequence length="554" mass="62341">MEESRQYVTVNGVRTTEPTFSLPSPSFRNRAVQRGGYITITADLGAFQRDLDAAAAPPPSMQRSENVPSPFAPSSSELRELRDLREERLSRYLAHSLPLRRVNTREAEILPAYEPPRNTPTDAPPAYTERNDVSPRSSTEQSILPNVRQDRVEMGGGPVMAAAPGLQGVRASPRVYAPARVSTSHVVQRNPGRPGPVHFGSDMGSYRLMTELLRRDLEANDTVPVPLPNDIISPRRGQGVPDPDTRQRVNEILQRISSEDNDADAFAAASALCAFRRQHFITRGREERLPARGFAESLREEDATMSEGEMWQLGRYLLRHEGEVSGETEGEDEEGKEKGEEGKGKVLRQEVQECEPVQLGDDDCDNEERLFPKPKVWGGRKAKKQQGRRRRRNKKQQLFHHHLHGQEVNISGKQHLAVDNESEEDDMFRPCTIHEVDDQLLVLRLYDIRHIRGCACKKPKHHSWGYSVQASRRVRRYRLEQQTKHIRAEKRWNQDEEDEYGFYGGEDLNNGGGPSGGNGPNDGPSSGASGGFRLLVMVEVFAGVARSRSHSWIT</sequence>
<dbReference type="EMBL" id="MU007020">
    <property type="protein sequence ID" value="KAF2433586.1"/>
    <property type="molecule type" value="Genomic_DNA"/>
</dbReference>
<feature type="region of interest" description="Disordered" evidence="1">
    <location>
        <begin position="323"/>
        <end position="344"/>
    </location>
</feature>
<feature type="compositionally biased region" description="Gly residues" evidence="1">
    <location>
        <begin position="510"/>
        <end position="520"/>
    </location>
</feature>
<feature type="region of interest" description="Disordered" evidence="1">
    <location>
        <begin position="503"/>
        <end position="528"/>
    </location>
</feature>
<name>A0A9P4NYU2_9PEZI</name>
<feature type="compositionally biased region" description="Acidic residues" evidence="1">
    <location>
        <begin position="324"/>
        <end position="334"/>
    </location>
</feature>
<feature type="region of interest" description="Disordered" evidence="1">
    <location>
        <begin position="110"/>
        <end position="142"/>
    </location>
</feature>
<proteinExistence type="predicted"/>
<gene>
    <name evidence="2" type="ORF">EJ08DRAFT_658105</name>
</gene>
<protein>
    <submittedName>
        <fullName evidence="2">Uncharacterized protein</fullName>
    </submittedName>
</protein>
<evidence type="ECO:0000313" key="3">
    <source>
        <dbReference type="Proteomes" id="UP000800235"/>
    </source>
</evidence>
<feature type="region of interest" description="Disordered" evidence="1">
    <location>
        <begin position="224"/>
        <end position="245"/>
    </location>
</feature>
<dbReference type="Proteomes" id="UP000800235">
    <property type="component" value="Unassembled WGS sequence"/>
</dbReference>
<dbReference type="AlphaFoldDB" id="A0A9P4NYU2"/>
<feature type="region of interest" description="Disordered" evidence="1">
    <location>
        <begin position="375"/>
        <end position="396"/>
    </location>
</feature>
<organism evidence="2 3">
    <name type="scientific">Tothia fuscella</name>
    <dbReference type="NCBI Taxonomy" id="1048955"/>
    <lineage>
        <taxon>Eukaryota</taxon>
        <taxon>Fungi</taxon>
        <taxon>Dikarya</taxon>
        <taxon>Ascomycota</taxon>
        <taxon>Pezizomycotina</taxon>
        <taxon>Dothideomycetes</taxon>
        <taxon>Pleosporomycetidae</taxon>
        <taxon>Venturiales</taxon>
        <taxon>Cylindrosympodiaceae</taxon>
        <taxon>Tothia</taxon>
    </lineage>
</organism>
<evidence type="ECO:0000256" key="1">
    <source>
        <dbReference type="SAM" id="MobiDB-lite"/>
    </source>
</evidence>
<comment type="caution">
    <text evidence="2">The sequence shown here is derived from an EMBL/GenBank/DDBJ whole genome shotgun (WGS) entry which is preliminary data.</text>
</comment>
<keyword evidence="3" id="KW-1185">Reference proteome</keyword>
<feature type="compositionally biased region" description="Basic and acidic residues" evidence="1">
    <location>
        <begin position="335"/>
        <end position="344"/>
    </location>
</feature>
<reference evidence="2" key="1">
    <citation type="journal article" date="2020" name="Stud. Mycol.">
        <title>101 Dothideomycetes genomes: a test case for predicting lifestyles and emergence of pathogens.</title>
        <authorList>
            <person name="Haridas S."/>
            <person name="Albert R."/>
            <person name="Binder M."/>
            <person name="Bloem J."/>
            <person name="Labutti K."/>
            <person name="Salamov A."/>
            <person name="Andreopoulos B."/>
            <person name="Baker S."/>
            <person name="Barry K."/>
            <person name="Bills G."/>
            <person name="Bluhm B."/>
            <person name="Cannon C."/>
            <person name="Castanera R."/>
            <person name="Culley D."/>
            <person name="Daum C."/>
            <person name="Ezra D."/>
            <person name="Gonzalez J."/>
            <person name="Henrissat B."/>
            <person name="Kuo A."/>
            <person name="Liang C."/>
            <person name="Lipzen A."/>
            <person name="Lutzoni F."/>
            <person name="Magnuson J."/>
            <person name="Mondo S."/>
            <person name="Nolan M."/>
            <person name="Ohm R."/>
            <person name="Pangilinan J."/>
            <person name="Park H.-J."/>
            <person name="Ramirez L."/>
            <person name="Alfaro M."/>
            <person name="Sun H."/>
            <person name="Tritt A."/>
            <person name="Yoshinaga Y."/>
            <person name="Zwiers L.-H."/>
            <person name="Turgeon B."/>
            <person name="Goodwin S."/>
            <person name="Spatafora J."/>
            <person name="Crous P."/>
            <person name="Grigoriev I."/>
        </authorList>
    </citation>
    <scope>NUCLEOTIDE SEQUENCE</scope>
    <source>
        <strain evidence="2">CBS 130266</strain>
    </source>
</reference>
<feature type="compositionally biased region" description="Basic residues" evidence="1">
    <location>
        <begin position="378"/>
        <end position="396"/>
    </location>
</feature>
<evidence type="ECO:0000313" key="2">
    <source>
        <dbReference type="EMBL" id="KAF2433586.1"/>
    </source>
</evidence>